<evidence type="ECO:0000256" key="2">
    <source>
        <dbReference type="ARBA" id="ARBA00022679"/>
    </source>
</evidence>
<keyword evidence="11" id="KW-1185">Reference proteome</keyword>
<feature type="binding site" evidence="6">
    <location>
        <position position="332"/>
    </location>
    <ligand>
        <name>ATP</name>
        <dbReference type="ChEBI" id="CHEBI:30616"/>
    </ligand>
</feature>
<dbReference type="GO" id="GO:0004674">
    <property type="term" value="F:protein serine/threonine kinase activity"/>
    <property type="evidence" value="ECO:0007669"/>
    <property type="project" value="UniProtKB-KW"/>
</dbReference>
<evidence type="ECO:0000256" key="3">
    <source>
        <dbReference type="ARBA" id="ARBA00022741"/>
    </source>
</evidence>
<dbReference type="InterPro" id="IPR017441">
    <property type="entry name" value="Protein_kinase_ATP_BS"/>
</dbReference>
<dbReference type="PANTHER" id="PTHR24349">
    <property type="entry name" value="SERINE/THREONINE-PROTEIN KINASE"/>
    <property type="match status" value="1"/>
</dbReference>
<feature type="transmembrane region" description="Helical" evidence="8">
    <location>
        <begin position="63"/>
        <end position="82"/>
    </location>
</feature>
<organism evidence="10 11">
    <name type="scientific">Symbiodinium microadriaticum</name>
    <name type="common">Dinoflagellate</name>
    <name type="synonym">Zooxanthella microadriatica</name>
    <dbReference type="NCBI Taxonomy" id="2951"/>
    <lineage>
        <taxon>Eukaryota</taxon>
        <taxon>Sar</taxon>
        <taxon>Alveolata</taxon>
        <taxon>Dinophyceae</taxon>
        <taxon>Suessiales</taxon>
        <taxon>Symbiodiniaceae</taxon>
        <taxon>Symbiodinium</taxon>
    </lineage>
</organism>
<protein>
    <submittedName>
        <fullName evidence="10">CDPK-related kinase 5</fullName>
    </submittedName>
</protein>
<keyword evidence="3 6" id="KW-0547">Nucleotide-binding</keyword>
<evidence type="ECO:0000256" key="1">
    <source>
        <dbReference type="ARBA" id="ARBA00022527"/>
    </source>
</evidence>
<evidence type="ECO:0000259" key="9">
    <source>
        <dbReference type="PROSITE" id="PS50011"/>
    </source>
</evidence>
<dbReference type="AlphaFoldDB" id="A0A1Q9CEG6"/>
<dbReference type="Proteomes" id="UP000186817">
    <property type="component" value="Unassembled WGS sequence"/>
</dbReference>
<keyword evidence="5 6" id="KW-0067">ATP-binding</keyword>
<proteinExistence type="predicted"/>
<feature type="region of interest" description="Disordered" evidence="7">
    <location>
        <begin position="161"/>
        <end position="247"/>
    </location>
</feature>
<evidence type="ECO:0000256" key="6">
    <source>
        <dbReference type="PROSITE-ProRule" id="PRU10141"/>
    </source>
</evidence>
<keyword evidence="8" id="KW-1133">Transmembrane helix</keyword>
<dbReference type="EMBL" id="LSRX01001290">
    <property type="protein sequence ID" value="OLP81329.1"/>
    <property type="molecule type" value="Genomic_DNA"/>
</dbReference>
<evidence type="ECO:0000313" key="10">
    <source>
        <dbReference type="EMBL" id="OLP81329.1"/>
    </source>
</evidence>
<keyword evidence="8" id="KW-0812">Transmembrane</keyword>
<evidence type="ECO:0000256" key="4">
    <source>
        <dbReference type="ARBA" id="ARBA00022777"/>
    </source>
</evidence>
<comment type="caution">
    <text evidence="10">The sequence shown here is derived from an EMBL/GenBank/DDBJ whole genome shotgun (WGS) entry which is preliminary data.</text>
</comment>
<dbReference type="FunFam" id="3.30.200.20:FF:000042">
    <property type="entry name" value="Aurora kinase A"/>
    <property type="match status" value="1"/>
</dbReference>
<evidence type="ECO:0000256" key="5">
    <source>
        <dbReference type="ARBA" id="ARBA00022840"/>
    </source>
</evidence>
<keyword evidence="1" id="KW-0723">Serine/threonine-protein kinase</keyword>
<reference evidence="10 11" key="1">
    <citation type="submission" date="2016-02" db="EMBL/GenBank/DDBJ databases">
        <title>Genome analysis of coral dinoflagellate symbionts highlights evolutionary adaptations to a symbiotic lifestyle.</title>
        <authorList>
            <person name="Aranda M."/>
            <person name="Li Y."/>
            <person name="Liew Y.J."/>
            <person name="Baumgarten S."/>
            <person name="Simakov O."/>
            <person name="Wilson M."/>
            <person name="Piel J."/>
            <person name="Ashoor H."/>
            <person name="Bougouffa S."/>
            <person name="Bajic V.B."/>
            <person name="Ryu T."/>
            <person name="Ravasi T."/>
            <person name="Bayer T."/>
            <person name="Micklem G."/>
            <person name="Kim H."/>
            <person name="Bhak J."/>
            <person name="Lajeunesse T.C."/>
            <person name="Voolstra C.R."/>
        </authorList>
    </citation>
    <scope>NUCLEOTIDE SEQUENCE [LARGE SCALE GENOMIC DNA]</scope>
    <source>
        <strain evidence="10 11">CCMP2467</strain>
    </source>
</reference>
<dbReference type="PROSITE" id="PS50011">
    <property type="entry name" value="PROTEIN_KINASE_DOM"/>
    <property type="match status" value="1"/>
</dbReference>
<keyword evidence="8" id="KW-0472">Membrane</keyword>
<dbReference type="OMA" id="RERECCE"/>
<dbReference type="Pfam" id="PF00069">
    <property type="entry name" value="Pkinase"/>
    <property type="match status" value="1"/>
</dbReference>
<dbReference type="GO" id="GO:0005524">
    <property type="term" value="F:ATP binding"/>
    <property type="evidence" value="ECO:0007669"/>
    <property type="project" value="UniProtKB-UniRule"/>
</dbReference>
<dbReference type="InterPro" id="IPR050205">
    <property type="entry name" value="CDPK_Ser/Thr_kinases"/>
</dbReference>
<evidence type="ECO:0000313" key="11">
    <source>
        <dbReference type="Proteomes" id="UP000186817"/>
    </source>
</evidence>
<keyword evidence="4 10" id="KW-0418">Kinase</keyword>
<dbReference type="SMART" id="SM00220">
    <property type="entry name" value="S_TKc"/>
    <property type="match status" value="1"/>
</dbReference>
<dbReference type="InterPro" id="IPR000719">
    <property type="entry name" value="Prot_kinase_dom"/>
</dbReference>
<dbReference type="Gene3D" id="1.10.510.10">
    <property type="entry name" value="Transferase(Phosphotransferase) domain 1"/>
    <property type="match status" value="1"/>
</dbReference>
<evidence type="ECO:0000256" key="8">
    <source>
        <dbReference type="SAM" id="Phobius"/>
    </source>
</evidence>
<feature type="domain" description="Protein kinase" evidence="9">
    <location>
        <begin position="303"/>
        <end position="575"/>
    </location>
</feature>
<keyword evidence="2" id="KW-0808">Transferase</keyword>
<dbReference type="OrthoDB" id="346907at2759"/>
<feature type="compositionally biased region" description="Basic and acidic residues" evidence="7">
    <location>
        <begin position="177"/>
        <end position="186"/>
    </location>
</feature>
<gene>
    <name evidence="10" type="primary">CRK5</name>
    <name evidence="10" type="ORF">AK812_SmicGene38137</name>
</gene>
<sequence length="588" mass="66281">MKTQVSRPCLAAVRSLSRCGRRIRCATGFKDSRNPRSETVDFVLRLWRFVRFSLNLVVQGLRLVAFALLILPACLRIGWFYFRNPRIARAIAYGARPRQFLDVYFPDEAAAHERTIGERINICFKGNKVLLWNVLLAARLAEAGAMVVAVDYRTCNRAQSDHEQGAQSYDNGGSDDAQVKDPEGLDPRTNSYVVTPGDDTSRRQASGTRAKVSILIQHDEERQLEQEEDPAEGISATRTQTDGSLRRQRLKTYRPSTHSSLGAAEPVGTRASYTALQSLGLDLSTRRRSSVQTTAENAIQDSYEFLDVLGQGGFGSVHKSRRKKDGKVVAIKCIKATATNPAVFERELDQARKLRHPNIVQLMEAYRDRKMFYLVMELCSGGDLLSLVSDKSLRLQGDAMTVGLEDDLLALYAWQMLSGVAYLHYHYIAHRDIKPENYMRTTPTTRAPLKLIDMGLSSTVLPGETLKEIVGTMTTIAPEVYKGKYTEKCDLWSVGITLYICAVCMEPWLSPSGLSYLDEQGIQRCLEDDTFQIPYDQRRWSLKQPEIRDLVETLLQRDPAKRPRAQDVLLKNAWLQDMNSTKGCCFCL</sequence>
<evidence type="ECO:0000256" key="7">
    <source>
        <dbReference type="SAM" id="MobiDB-lite"/>
    </source>
</evidence>
<dbReference type="InterPro" id="IPR011009">
    <property type="entry name" value="Kinase-like_dom_sf"/>
</dbReference>
<dbReference type="PROSITE" id="PS00107">
    <property type="entry name" value="PROTEIN_KINASE_ATP"/>
    <property type="match status" value="1"/>
</dbReference>
<dbReference type="SUPFAM" id="SSF56112">
    <property type="entry name" value="Protein kinase-like (PK-like)"/>
    <property type="match status" value="1"/>
</dbReference>
<name>A0A1Q9CEG6_SYMMI</name>
<accession>A0A1Q9CEG6</accession>